<evidence type="ECO:0000256" key="6">
    <source>
        <dbReference type="ARBA" id="ARBA00022714"/>
    </source>
</evidence>
<comment type="subcellular location">
    <subcellularLocation>
        <location evidence="2">Membrane</location>
    </subcellularLocation>
    <subcellularLocation>
        <location evidence="1">Plastid</location>
        <location evidence="1">Chloroplast</location>
    </subcellularLocation>
</comment>
<evidence type="ECO:0000256" key="7">
    <source>
        <dbReference type="ARBA" id="ARBA00022723"/>
    </source>
</evidence>
<dbReference type="Pfam" id="PF08417">
    <property type="entry name" value="PaO"/>
    <property type="match status" value="1"/>
</dbReference>
<evidence type="ECO:0000256" key="11">
    <source>
        <dbReference type="ARBA" id="ARBA00023004"/>
    </source>
</evidence>
<keyword evidence="6" id="KW-0001">2Fe-2S</keyword>
<evidence type="ECO:0000256" key="8">
    <source>
        <dbReference type="ARBA" id="ARBA00022946"/>
    </source>
</evidence>
<dbReference type="InterPro" id="IPR017941">
    <property type="entry name" value="Rieske_2Fe-2S"/>
</dbReference>
<name>A0AAV1IK92_9CHLO</name>
<keyword evidence="5 14" id="KW-0812">Transmembrane</keyword>
<feature type="transmembrane region" description="Helical" evidence="14">
    <location>
        <begin position="517"/>
        <end position="538"/>
    </location>
</feature>
<dbReference type="Gene3D" id="3.90.380.10">
    <property type="entry name" value="Naphthalene 1,2-dioxygenase Alpha Subunit, Chain A, domain 1"/>
    <property type="match status" value="1"/>
</dbReference>
<dbReference type="PANTHER" id="PTHR21266">
    <property type="entry name" value="IRON-SULFUR DOMAIN CONTAINING PROTEIN"/>
    <property type="match status" value="1"/>
</dbReference>
<organism evidence="16 17">
    <name type="scientific">Coccomyxa viridis</name>
    <dbReference type="NCBI Taxonomy" id="1274662"/>
    <lineage>
        <taxon>Eukaryota</taxon>
        <taxon>Viridiplantae</taxon>
        <taxon>Chlorophyta</taxon>
        <taxon>core chlorophytes</taxon>
        <taxon>Trebouxiophyceae</taxon>
        <taxon>Trebouxiophyceae incertae sedis</taxon>
        <taxon>Coccomyxaceae</taxon>
        <taxon>Coccomyxa</taxon>
    </lineage>
</organism>
<keyword evidence="11" id="KW-0408">Iron</keyword>
<protein>
    <recommendedName>
        <fullName evidence="15">Rieske domain-containing protein</fullName>
    </recommendedName>
</protein>
<evidence type="ECO:0000256" key="3">
    <source>
        <dbReference type="ARBA" id="ARBA00022528"/>
    </source>
</evidence>
<feature type="domain" description="Rieske" evidence="15">
    <location>
        <begin position="97"/>
        <end position="209"/>
    </location>
</feature>
<keyword evidence="17" id="KW-1185">Reference proteome</keyword>
<dbReference type="InterPro" id="IPR050584">
    <property type="entry name" value="Cholesterol_7-desaturase"/>
</dbReference>
<evidence type="ECO:0000256" key="4">
    <source>
        <dbReference type="ARBA" id="ARBA00022640"/>
    </source>
</evidence>
<evidence type="ECO:0000256" key="12">
    <source>
        <dbReference type="ARBA" id="ARBA00023014"/>
    </source>
</evidence>
<evidence type="ECO:0000256" key="2">
    <source>
        <dbReference type="ARBA" id="ARBA00004370"/>
    </source>
</evidence>
<evidence type="ECO:0000259" key="15">
    <source>
        <dbReference type="PROSITE" id="PS51296"/>
    </source>
</evidence>
<evidence type="ECO:0000256" key="1">
    <source>
        <dbReference type="ARBA" id="ARBA00004229"/>
    </source>
</evidence>
<dbReference type="SUPFAM" id="SSF55961">
    <property type="entry name" value="Bet v1-like"/>
    <property type="match status" value="1"/>
</dbReference>
<keyword evidence="7" id="KW-0479">Metal-binding</keyword>
<evidence type="ECO:0000313" key="16">
    <source>
        <dbReference type="EMBL" id="CAK0787743.1"/>
    </source>
</evidence>
<evidence type="ECO:0000256" key="9">
    <source>
        <dbReference type="ARBA" id="ARBA00022989"/>
    </source>
</evidence>
<evidence type="ECO:0000256" key="10">
    <source>
        <dbReference type="ARBA" id="ARBA00023002"/>
    </source>
</evidence>
<evidence type="ECO:0000256" key="14">
    <source>
        <dbReference type="SAM" id="Phobius"/>
    </source>
</evidence>
<sequence length="556" mass="61778">MKFLASPGPHGGLTIRELPVAAPHCLTSRARNVACNRNKQVKGIPALADISSTTDALGIVSEELVLGPSGLTSTDQSTQVEQEGTSGRQSFNWHKQWYPVQFVCNLDPKVPYAFDLLAQQLVLWRDGEEQWRCFEDRCPHRLAPMSEGRIEPSDGTLMCSYHGWRFRGDGTCVDIPQSLNAKANAAACSSSRASIKTHPVKIAQDKMWVWADSSPSNFIDCQMVQPALNPFLADIPGIHGVDGREMIQMDRPLLRDVPYSWDSLIENITDPSHVNWSHHGHIGERGDEMSGHMRMTPGMQPQNIPWPQHSWSMAVESFVKRGGGMQKWEVHYFAPNLAVWYLAVPWGRAYLTLHTVPTLPGRSRVLASVYTAAETVPWFLRLVFKHFTIGWWDHIHGGNTILDGDAQLILGQTYANIEERSPKDAYYMPAQADRLVSRFRRWLENEGGGGPMAGMPLPPMERRKEVLLDRWHSHTAQCKTCQRGFKLVKAAQLAAVALAVVLAWGLAAALGQGVAPLSKVSACILVGMAACGAAWVALRRLAQGFVYVEWNHALND</sequence>
<dbReference type="AlphaFoldDB" id="A0AAV1IK92"/>
<dbReference type="PANTHER" id="PTHR21266:SF32">
    <property type="entry name" value="CHOLESTEROL 7-DESATURASE NVD"/>
    <property type="match status" value="1"/>
</dbReference>
<dbReference type="GO" id="GO:0046872">
    <property type="term" value="F:metal ion binding"/>
    <property type="evidence" value="ECO:0007669"/>
    <property type="project" value="UniProtKB-KW"/>
</dbReference>
<dbReference type="Pfam" id="PF00355">
    <property type="entry name" value="Rieske"/>
    <property type="match status" value="1"/>
</dbReference>
<comment type="caution">
    <text evidence="16">The sequence shown here is derived from an EMBL/GenBank/DDBJ whole genome shotgun (WGS) entry which is preliminary data.</text>
</comment>
<evidence type="ECO:0000313" key="17">
    <source>
        <dbReference type="Proteomes" id="UP001314263"/>
    </source>
</evidence>
<keyword evidence="9 14" id="KW-1133">Transmembrane helix</keyword>
<gene>
    <name evidence="16" type="ORF">CVIRNUC_010965</name>
</gene>
<feature type="transmembrane region" description="Helical" evidence="14">
    <location>
        <begin position="493"/>
        <end position="511"/>
    </location>
</feature>
<dbReference type="GO" id="GO:0051537">
    <property type="term" value="F:2 iron, 2 sulfur cluster binding"/>
    <property type="evidence" value="ECO:0007669"/>
    <property type="project" value="UniProtKB-KW"/>
</dbReference>
<dbReference type="SUPFAM" id="SSF50022">
    <property type="entry name" value="ISP domain"/>
    <property type="match status" value="1"/>
</dbReference>
<proteinExistence type="predicted"/>
<dbReference type="PROSITE" id="PS51296">
    <property type="entry name" value="RIESKE"/>
    <property type="match status" value="1"/>
</dbReference>
<dbReference type="InterPro" id="IPR036922">
    <property type="entry name" value="Rieske_2Fe-2S_sf"/>
</dbReference>
<keyword evidence="13 14" id="KW-0472">Membrane</keyword>
<dbReference type="Gene3D" id="2.102.10.10">
    <property type="entry name" value="Rieske [2Fe-2S] iron-sulphur domain"/>
    <property type="match status" value="1"/>
</dbReference>
<dbReference type="GO" id="GO:0010277">
    <property type="term" value="F:chlorophyllide a oxygenase activity"/>
    <property type="evidence" value="ECO:0007669"/>
    <property type="project" value="InterPro"/>
</dbReference>
<keyword evidence="10" id="KW-0560">Oxidoreductase</keyword>
<evidence type="ECO:0000256" key="13">
    <source>
        <dbReference type="ARBA" id="ARBA00023136"/>
    </source>
</evidence>
<keyword evidence="8" id="KW-0809">Transit peptide</keyword>
<keyword evidence="3" id="KW-0150">Chloroplast</keyword>
<accession>A0AAV1IK92</accession>
<dbReference type="Proteomes" id="UP001314263">
    <property type="component" value="Unassembled WGS sequence"/>
</dbReference>
<keyword evidence="4" id="KW-0934">Plastid</keyword>
<keyword evidence="12" id="KW-0411">Iron-sulfur</keyword>
<dbReference type="GO" id="GO:0016020">
    <property type="term" value="C:membrane"/>
    <property type="evidence" value="ECO:0007669"/>
    <property type="project" value="UniProtKB-SubCell"/>
</dbReference>
<dbReference type="InterPro" id="IPR013626">
    <property type="entry name" value="PaO"/>
</dbReference>
<reference evidence="16 17" key="1">
    <citation type="submission" date="2023-10" db="EMBL/GenBank/DDBJ databases">
        <authorList>
            <person name="Maclean D."/>
            <person name="Macfadyen A."/>
        </authorList>
    </citation>
    <scope>NUCLEOTIDE SEQUENCE [LARGE SCALE GENOMIC DNA]</scope>
</reference>
<dbReference type="EMBL" id="CAUYUE010000018">
    <property type="protein sequence ID" value="CAK0787743.1"/>
    <property type="molecule type" value="Genomic_DNA"/>
</dbReference>
<dbReference type="GO" id="GO:0009507">
    <property type="term" value="C:chloroplast"/>
    <property type="evidence" value="ECO:0007669"/>
    <property type="project" value="UniProtKB-SubCell"/>
</dbReference>
<evidence type="ECO:0000256" key="5">
    <source>
        <dbReference type="ARBA" id="ARBA00022692"/>
    </source>
</evidence>